<dbReference type="GO" id="GO:0006508">
    <property type="term" value="P:proteolysis"/>
    <property type="evidence" value="ECO:0007669"/>
    <property type="project" value="InterPro"/>
</dbReference>
<keyword evidence="5" id="KW-1185">Reference proteome</keyword>
<protein>
    <submittedName>
        <fullName evidence="4">Alpha/beta fold hydrolase</fullName>
    </submittedName>
</protein>
<dbReference type="Proteomes" id="UP000484875">
    <property type="component" value="Unassembled WGS sequence"/>
</dbReference>
<feature type="domain" description="Peptidase S9 prolyl oligopeptidase catalytic" evidence="3">
    <location>
        <begin position="438"/>
        <end position="649"/>
    </location>
</feature>
<proteinExistence type="predicted"/>
<evidence type="ECO:0000313" key="5">
    <source>
        <dbReference type="Proteomes" id="UP000484875"/>
    </source>
</evidence>
<reference evidence="4 5" key="1">
    <citation type="submission" date="2019-12" db="EMBL/GenBank/DDBJ databases">
        <title>Novel species isolated from a subtropical stream in China.</title>
        <authorList>
            <person name="Lu H."/>
        </authorList>
    </citation>
    <scope>NUCLEOTIDE SEQUENCE [LARGE SCALE GENOMIC DNA]</scope>
    <source>
        <strain evidence="4 5">FT107W</strain>
    </source>
</reference>
<feature type="signal peptide" evidence="2">
    <location>
        <begin position="1"/>
        <end position="23"/>
    </location>
</feature>
<dbReference type="AlphaFoldDB" id="A0A845HFH4"/>
<dbReference type="Gene3D" id="3.40.50.1820">
    <property type="entry name" value="alpha/beta hydrolase"/>
    <property type="match status" value="1"/>
</dbReference>
<evidence type="ECO:0000313" key="4">
    <source>
        <dbReference type="EMBL" id="MYN16133.1"/>
    </source>
</evidence>
<dbReference type="SUPFAM" id="SSF82171">
    <property type="entry name" value="DPP6 N-terminal domain-like"/>
    <property type="match status" value="1"/>
</dbReference>
<evidence type="ECO:0000259" key="3">
    <source>
        <dbReference type="Pfam" id="PF00326"/>
    </source>
</evidence>
<dbReference type="InterPro" id="IPR001375">
    <property type="entry name" value="Peptidase_S9_cat"/>
</dbReference>
<evidence type="ECO:0000256" key="2">
    <source>
        <dbReference type="SAM" id="SignalP"/>
    </source>
</evidence>
<dbReference type="SUPFAM" id="SSF53474">
    <property type="entry name" value="alpha/beta-Hydrolases"/>
    <property type="match status" value="1"/>
</dbReference>
<keyword evidence="1 4" id="KW-0378">Hydrolase</keyword>
<dbReference type="EMBL" id="WWCV01000006">
    <property type="protein sequence ID" value="MYN16133.1"/>
    <property type="molecule type" value="Genomic_DNA"/>
</dbReference>
<dbReference type="PANTHER" id="PTHR42776:SF27">
    <property type="entry name" value="DIPEPTIDYL PEPTIDASE FAMILY MEMBER 6"/>
    <property type="match status" value="1"/>
</dbReference>
<dbReference type="GO" id="GO:0004252">
    <property type="term" value="F:serine-type endopeptidase activity"/>
    <property type="evidence" value="ECO:0007669"/>
    <property type="project" value="TreeGrafter"/>
</dbReference>
<comment type="caution">
    <text evidence="4">The sequence shown here is derived from an EMBL/GenBank/DDBJ whole genome shotgun (WGS) entry which is preliminary data.</text>
</comment>
<name>A0A845HFH4_9BURK</name>
<organism evidence="4 5">
    <name type="scientific">Duganella vulcania</name>
    <dbReference type="NCBI Taxonomy" id="2692166"/>
    <lineage>
        <taxon>Bacteria</taxon>
        <taxon>Pseudomonadati</taxon>
        <taxon>Pseudomonadota</taxon>
        <taxon>Betaproteobacteria</taxon>
        <taxon>Burkholderiales</taxon>
        <taxon>Oxalobacteraceae</taxon>
        <taxon>Telluria group</taxon>
        <taxon>Duganella</taxon>
    </lineage>
</organism>
<accession>A0A845HFH4</accession>
<gene>
    <name evidence="4" type="ORF">GTP81_05165</name>
</gene>
<dbReference type="InterPro" id="IPR029058">
    <property type="entry name" value="AB_hydrolase_fold"/>
</dbReference>
<keyword evidence="2" id="KW-0732">Signal</keyword>
<feature type="chain" id="PRO_5032661783" evidence="2">
    <location>
        <begin position="24"/>
        <end position="651"/>
    </location>
</feature>
<dbReference type="PANTHER" id="PTHR42776">
    <property type="entry name" value="SERINE PEPTIDASE S9 FAMILY MEMBER"/>
    <property type="match status" value="1"/>
</dbReference>
<sequence length="651" mass="72551">MKRVLASAICALLPLMAKGAAPALIPIQAFVAEDQYSNPLISPDGKHLAVTVRVPQGARTVPMLSFFSLPGMTLESTVRMPPFIVPADYYWTSNTRVVVEQAKEYGSREAPQRNGEIVAMDYDGTHQIYMHGYQMLMLSKQNARYGNDRAYATVVGLPEPRDGHVYIASYPWEREYSALYDFDSRNAIRKLMTDLPSPNAHFILRHNDKPGYAVSRDEQGYFQLWRFDDATAKWSIDEQRKGSKLEPLAFSTDEKEFIGMYAENGGVSKLIRQNIATGQRKTVAEDAHGDIGELLLDSSGTQPIGAFTHSGRPRVVYIEPSHPDAILHRDLSAQFPDSIVTLPSATADGSTVLAQVASDRDPGVVYLYDRKTNKADLLLTYKAEIDPDVMAPRLPISYTARDGLRIDGYLTMPLTKGEGKPPLILIPHGGPHGVSDGWYFDNDAQFLASRGYAVLQVNYRGSGGRGDRFQHAGYRQWGDKIMDDLVDGVQWAVGQGKVDGTRMCVYGASFGGYAAMMLAAREPDLFKCAVGYAGVYDLPLLYKRDESILEERISNIYKRWVGEDSAELARNSPARRAASIKAGVLLIHGGKDERALKENAFRMKEALEKAGHPPEWYYVDYEGHGFYDTANQTEVYQRMETFFAKYLGKPK</sequence>
<dbReference type="Pfam" id="PF00326">
    <property type="entry name" value="Peptidase_S9"/>
    <property type="match status" value="1"/>
</dbReference>
<evidence type="ECO:0000256" key="1">
    <source>
        <dbReference type="ARBA" id="ARBA00022801"/>
    </source>
</evidence>
<dbReference type="RefSeq" id="WP_161088877.1">
    <property type="nucleotide sequence ID" value="NZ_WWCV01000006.1"/>
</dbReference>